<evidence type="ECO:0000313" key="2">
    <source>
        <dbReference type="EMBL" id="SCM73829.1"/>
    </source>
</evidence>
<evidence type="ECO:0000256" key="1">
    <source>
        <dbReference type="SAM" id="MobiDB-lite"/>
    </source>
</evidence>
<accession>A0A212L8Z8</accession>
<sequence>MAGLRCEGEEPAESLNRLLIKYSGAVQKFRRDNLPHSAKTQVMPERVRLRPSQDAHAAHWPQRAEGVNATAPRARVSTCVCIYSPEASEPFFAPVADGVSLCP</sequence>
<dbReference type="AlphaFoldDB" id="A0A212L8Z8"/>
<organism evidence="2">
    <name type="scientific">uncultured Desulfovibrio sp</name>
    <dbReference type="NCBI Taxonomy" id="167968"/>
    <lineage>
        <taxon>Bacteria</taxon>
        <taxon>Pseudomonadati</taxon>
        <taxon>Thermodesulfobacteriota</taxon>
        <taxon>Desulfovibrionia</taxon>
        <taxon>Desulfovibrionales</taxon>
        <taxon>Desulfovibrionaceae</taxon>
        <taxon>Desulfovibrio</taxon>
        <taxon>environmental samples</taxon>
    </lineage>
</organism>
<dbReference type="EMBL" id="FMJC01000002">
    <property type="protein sequence ID" value="SCM73829.1"/>
    <property type="molecule type" value="Genomic_DNA"/>
</dbReference>
<reference evidence="2" key="1">
    <citation type="submission" date="2016-08" db="EMBL/GenBank/DDBJ databases">
        <authorList>
            <person name="Seilhamer J.J."/>
        </authorList>
    </citation>
    <scope>NUCLEOTIDE SEQUENCE</scope>
    <source>
        <strain evidence="2">86-1</strain>
    </source>
</reference>
<feature type="region of interest" description="Disordered" evidence="1">
    <location>
        <begin position="47"/>
        <end position="66"/>
    </location>
</feature>
<feature type="compositionally biased region" description="Basic and acidic residues" evidence="1">
    <location>
        <begin position="47"/>
        <end position="57"/>
    </location>
</feature>
<protein>
    <submittedName>
        <fullName evidence="2">Uncharacterized protein</fullName>
    </submittedName>
</protein>
<name>A0A212L8Z8_9BACT</name>
<gene>
    <name evidence="2" type="ORF">KL86DES1_21546</name>
</gene>
<proteinExistence type="predicted"/>